<organism evidence="1 2">
    <name type="scientific">Gymnopilus dilepis</name>
    <dbReference type="NCBI Taxonomy" id="231916"/>
    <lineage>
        <taxon>Eukaryota</taxon>
        <taxon>Fungi</taxon>
        <taxon>Dikarya</taxon>
        <taxon>Basidiomycota</taxon>
        <taxon>Agaricomycotina</taxon>
        <taxon>Agaricomycetes</taxon>
        <taxon>Agaricomycetidae</taxon>
        <taxon>Agaricales</taxon>
        <taxon>Agaricineae</taxon>
        <taxon>Hymenogastraceae</taxon>
        <taxon>Gymnopilus</taxon>
    </lineage>
</organism>
<dbReference type="InParanoid" id="A0A409VSK3"/>
<dbReference type="OrthoDB" id="3184970at2759"/>
<evidence type="ECO:0008006" key="3">
    <source>
        <dbReference type="Google" id="ProtNLM"/>
    </source>
</evidence>
<protein>
    <recommendedName>
        <fullName evidence="3">BTB domain-containing protein</fullName>
    </recommendedName>
</protein>
<accession>A0A409VSK3</accession>
<reference evidence="1 2" key="1">
    <citation type="journal article" date="2018" name="Evol. Lett.">
        <title>Horizontal gene cluster transfer increased hallucinogenic mushroom diversity.</title>
        <authorList>
            <person name="Reynolds H.T."/>
            <person name="Vijayakumar V."/>
            <person name="Gluck-Thaler E."/>
            <person name="Korotkin H.B."/>
            <person name="Matheny P.B."/>
            <person name="Slot J.C."/>
        </authorList>
    </citation>
    <scope>NUCLEOTIDE SEQUENCE [LARGE SCALE GENOMIC DNA]</scope>
    <source>
        <strain evidence="1 2">SRW20</strain>
    </source>
</reference>
<dbReference type="Gene3D" id="3.30.710.10">
    <property type="entry name" value="Potassium Channel Kv1.1, Chain A"/>
    <property type="match status" value="1"/>
</dbReference>
<dbReference type="EMBL" id="NHYE01005578">
    <property type="protein sequence ID" value="PPQ69207.1"/>
    <property type="molecule type" value="Genomic_DNA"/>
</dbReference>
<dbReference type="Proteomes" id="UP000284706">
    <property type="component" value="Unassembled WGS sequence"/>
</dbReference>
<comment type="caution">
    <text evidence="1">The sequence shown here is derived from an EMBL/GenBank/DDBJ whole genome shotgun (WGS) entry which is preliminary data.</text>
</comment>
<dbReference type="InterPro" id="IPR011333">
    <property type="entry name" value="SKP1/BTB/POZ_sf"/>
</dbReference>
<gene>
    <name evidence="1" type="ORF">CVT26_003647</name>
</gene>
<evidence type="ECO:0000313" key="1">
    <source>
        <dbReference type="EMBL" id="PPQ69207.1"/>
    </source>
</evidence>
<evidence type="ECO:0000313" key="2">
    <source>
        <dbReference type="Proteomes" id="UP000284706"/>
    </source>
</evidence>
<dbReference type="AlphaFoldDB" id="A0A409VSK3"/>
<name>A0A409VSK3_9AGAR</name>
<proteinExistence type="predicted"/>
<sequence>MGQPAVSTHPDFNAADADVVVQSADGVQFRLHSKCLGANTGAFPGPDHTAVVSNSSGDDEDVVHLSEPANILEILFGFVYPKKHPVLDDADFETLWPLAKAAEKYDVFSALDACGFHFEQFIRQQGAEVFGYAIRHNYKRLMDKTALYLLRGNTPMAKIAEHLPRHEDMVAWMRYLDSWKDIIDSMRKSQMQDRDLKKLECCSSCTLKGANLSTEVVTYSPIPEVSISTIMSQPAVSTHPDFDAADADVVVQSSDGVQFRLHRKYLGAATGAFPGLDDTAVISNPNGGDEDVVHLTEPANILEILFGFVYPKKHPVLDDAGFEILWPLAEAAGKYEVFSALDVCGLQFRRFIGQHGASVFGYAISHDYKKLMDVTALYLIRGKIPMSKIVEHLPQHAIAAWVSEPIGPICVRY</sequence>
<keyword evidence="2" id="KW-1185">Reference proteome</keyword>